<sequence length="130" mass="15098">MSEYIVREIERLKDHKVLWLTKLGQSVYYQYRIGQIYSDELKEIGDKITELDQKIHLKLKEIHKEEIIRCVCGNTLDVEDEYCGHCGKAVEENQSNESIVCEDCNTEIMIEASFCYVCGSRLQHHQGGVL</sequence>
<dbReference type="Pfam" id="PF12773">
    <property type="entry name" value="DZR"/>
    <property type="match status" value="1"/>
</dbReference>
<dbReference type="InterPro" id="IPR025874">
    <property type="entry name" value="DZR"/>
</dbReference>
<keyword evidence="3" id="KW-1185">Reference proteome</keyword>
<feature type="domain" description="DZANK-type" evidence="1">
    <location>
        <begin position="72"/>
        <end position="119"/>
    </location>
</feature>
<gene>
    <name evidence="2" type="ORF">SAMN05216362_103170</name>
</gene>
<protein>
    <submittedName>
        <fullName evidence="2">Double zinc ribbon</fullName>
    </submittedName>
</protein>
<evidence type="ECO:0000259" key="1">
    <source>
        <dbReference type="Pfam" id="PF12773"/>
    </source>
</evidence>
<dbReference type="AlphaFoldDB" id="A0A1H9B996"/>
<dbReference type="OrthoDB" id="2965643at2"/>
<proteinExistence type="predicted"/>
<evidence type="ECO:0000313" key="3">
    <source>
        <dbReference type="Proteomes" id="UP000199427"/>
    </source>
</evidence>
<dbReference type="RefSeq" id="WP_091772574.1">
    <property type="nucleotide sequence ID" value="NZ_FOES01000003.1"/>
</dbReference>
<dbReference type="Proteomes" id="UP000199427">
    <property type="component" value="Unassembled WGS sequence"/>
</dbReference>
<organism evidence="2 3">
    <name type="scientific">Piscibacillus halophilus</name>
    <dbReference type="NCBI Taxonomy" id="571933"/>
    <lineage>
        <taxon>Bacteria</taxon>
        <taxon>Bacillati</taxon>
        <taxon>Bacillota</taxon>
        <taxon>Bacilli</taxon>
        <taxon>Bacillales</taxon>
        <taxon>Bacillaceae</taxon>
        <taxon>Piscibacillus</taxon>
    </lineage>
</organism>
<reference evidence="2 3" key="1">
    <citation type="submission" date="2016-10" db="EMBL/GenBank/DDBJ databases">
        <authorList>
            <person name="de Groot N.N."/>
        </authorList>
    </citation>
    <scope>NUCLEOTIDE SEQUENCE [LARGE SCALE GENOMIC DNA]</scope>
    <source>
        <strain evidence="2 3">DSM 21633</strain>
    </source>
</reference>
<dbReference type="STRING" id="571933.SAMN05216362_103170"/>
<accession>A0A1H9B996</accession>
<dbReference type="EMBL" id="FOES01000003">
    <property type="protein sequence ID" value="SEP85600.1"/>
    <property type="molecule type" value="Genomic_DNA"/>
</dbReference>
<evidence type="ECO:0000313" key="2">
    <source>
        <dbReference type="EMBL" id="SEP85600.1"/>
    </source>
</evidence>
<name>A0A1H9B996_9BACI</name>